<dbReference type="CDD" id="cd00063">
    <property type="entry name" value="FN3"/>
    <property type="match status" value="1"/>
</dbReference>
<keyword evidence="3" id="KW-0677">Repeat</keyword>
<dbReference type="InterPro" id="IPR045545">
    <property type="entry name" value="PHYIP/PHIPL_C"/>
</dbReference>
<dbReference type="CDD" id="cd22421">
    <property type="entry name" value="KH-I_BICC1_rpt2"/>
    <property type="match status" value="1"/>
</dbReference>
<feature type="region of interest" description="Disordered" evidence="6">
    <location>
        <begin position="465"/>
        <end position="484"/>
    </location>
</feature>
<feature type="compositionally biased region" description="Low complexity" evidence="6">
    <location>
        <begin position="811"/>
        <end position="823"/>
    </location>
</feature>
<dbReference type="CDD" id="cd22422">
    <property type="entry name" value="KH-I_BICC1_rpt3"/>
    <property type="match status" value="1"/>
</dbReference>
<dbReference type="Pfam" id="PF22985">
    <property type="entry name" value="KH_BICC1"/>
    <property type="match status" value="2"/>
</dbReference>
<dbReference type="CDD" id="cd09520">
    <property type="entry name" value="SAM_BICC1"/>
    <property type="match status" value="1"/>
</dbReference>
<reference evidence="9 10" key="1">
    <citation type="submission" date="2022-01" db="EMBL/GenBank/DDBJ databases">
        <title>A high-quality chromosome-level genome assembly of rohu carp, Labeo rohita.</title>
        <authorList>
            <person name="Arick M.A. II"/>
            <person name="Hsu C.-Y."/>
            <person name="Magbanua Z."/>
            <person name="Pechanova O."/>
            <person name="Grover C."/>
            <person name="Miller E."/>
            <person name="Thrash A."/>
            <person name="Ezzel L."/>
            <person name="Alam S."/>
            <person name="Benzie J."/>
            <person name="Hamilton M."/>
            <person name="Karsi A."/>
            <person name="Lawrence M.L."/>
            <person name="Peterson D.G."/>
        </authorList>
    </citation>
    <scope>NUCLEOTIDE SEQUENCE [LARGE SCALE GENOMIC DNA]</scope>
    <source>
        <strain evidence="10">BAU-BD-2019</strain>
        <tissue evidence="9">Blood</tissue>
    </source>
</reference>
<dbReference type="InterPro" id="IPR037974">
    <property type="entry name" value="BICC1_SAM_dom"/>
</dbReference>
<evidence type="ECO:0000256" key="5">
    <source>
        <dbReference type="PROSITE-ProRule" id="PRU00117"/>
    </source>
</evidence>
<keyword evidence="4 5" id="KW-0694">RNA-binding</keyword>
<evidence type="ECO:0000313" key="10">
    <source>
        <dbReference type="Proteomes" id="UP000830375"/>
    </source>
</evidence>
<dbReference type="InterPro" id="IPR001660">
    <property type="entry name" value="SAM"/>
</dbReference>
<dbReference type="PROSITE" id="PS50084">
    <property type="entry name" value="KH_TYPE_1"/>
    <property type="match status" value="2"/>
</dbReference>
<dbReference type="Gene3D" id="2.60.40.10">
    <property type="entry name" value="Immunoglobulins"/>
    <property type="match status" value="1"/>
</dbReference>
<dbReference type="SUPFAM" id="SSF54791">
    <property type="entry name" value="Eukaryotic type KH-domain (KH-domain type I)"/>
    <property type="match status" value="2"/>
</dbReference>
<dbReference type="SMART" id="SM00322">
    <property type="entry name" value="KH"/>
    <property type="match status" value="2"/>
</dbReference>
<feature type="domain" description="Fibronectin type-III" evidence="8">
    <location>
        <begin position="925"/>
        <end position="1034"/>
    </location>
</feature>
<dbReference type="Gene3D" id="3.30.310.270">
    <property type="match status" value="2"/>
</dbReference>
<gene>
    <name evidence="9" type="ORF">H4Q32_010954</name>
</gene>
<accession>A0ABQ8LUF5</accession>
<proteinExistence type="inferred from homology"/>
<dbReference type="SUPFAM" id="SSF47769">
    <property type="entry name" value="SAM/Pointed domain"/>
    <property type="match status" value="1"/>
</dbReference>
<feature type="compositionally biased region" description="Polar residues" evidence="6">
    <location>
        <begin position="641"/>
        <end position="661"/>
    </location>
</feature>
<dbReference type="InterPro" id="IPR013761">
    <property type="entry name" value="SAM/pointed_sf"/>
</dbReference>
<dbReference type="SUPFAM" id="SSF49265">
    <property type="entry name" value="Fibronectin type III"/>
    <property type="match status" value="1"/>
</dbReference>
<evidence type="ECO:0000259" key="8">
    <source>
        <dbReference type="PROSITE" id="PS50853"/>
    </source>
</evidence>
<dbReference type="InterPro" id="IPR036116">
    <property type="entry name" value="FN3_sf"/>
</dbReference>
<dbReference type="PANTHER" id="PTHR10627:SF78">
    <property type="entry name" value="PROTEIN BICAUDAL C HOMOLOG 1"/>
    <property type="match status" value="1"/>
</dbReference>
<feature type="region of interest" description="Disordered" evidence="6">
    <location>
        <begin position="811"/>
        <end position="843"/>
    </location>
</feature>
<dbReference type="SMART" id="SM00454">
    <property type="entry name" value="SAM"/>
    <property type="match status" value="1"/>
</dbReference>
<feature type="region of interest" description="Disordered" evidence="6">
    <location>
        <begin position="641"/>
        <end position="675"/>
    </location>
</feature>
<dbReference type="InterPro" id="IPR047553">
    <property type="entry name" value="BICC1_KH-I_rpt3"/>
</dbReference>
<evidence type="ECO:0000256" key="3">
    <source>
        <dbReference type="ARBA" id="ARBA00022737"/>
    </source>
</evidence>
<dbReference type="InterPro" id="IPR003961">
    <property type="entry name" value="FN3_dom"/>
</dbReference>
<dbReference type="Gene3D" id="1.10.150.50">
    <property type="entry name" value="Transcription Factor, Ets-1"/>
    <property type="match status" value="1"/>
</dbReference>
<dbReference type="PANTHER" id="PTHR10627">
    <property type="entry name" value="SCP160"/>
    <property type="match status" value="1"/>
</dbReference>
<dbReference type="Pfam" id="PF24234">
    <property type="entry name" value="KH_BICC1_1st"/>
    <property type="match status" value="1"/>
</dbReference>
<evidence type="ECO:0000313" key="9">
    <source>
        <dbReference type="EMBL" id="KAI2654278.1"/>
    </source>
</evidence>
<dbReference type="InterPro" id="IPR054727">
    <property type="entry name" value="BICC1_KH"/>
</dbReference>
<keyword evidence="2" id="KW-0217">Developmental protein</keyword>
<protein>
    <recommendedName>
        <fullName evidence="11">SAM domain-containing protein</fullName>
    </recommendedName>
</protein>
<name>A0ABQ8LUF5_LABRO</name>
<evidence type="ECO:0000256" key="4">
    <source>
        <dbReference type="ARBA" id="ARBA00022884"/>
    </source>
</evidence>
<dbReference type="Pfam" id="PF00536">
    <property type="entry name" value="SAM_1"/>
    <property type="match status" value="1"/>
</dbReference>
<comment type="similarity">
    <text evidence="1">Belongs to the BicC family.</text>
</comment>
<sequence>MDETNTQIAWPSKLKIGAKSKKDPHIKVSGKREDVREAKEKIMSVLDTKSNRVTLKMDVSHTEHSHVIGKGGNNIKRVMEETGCHIHFPDSNRHSQGEKSNQVSIAGQLTGVEAARVKIRELLPLMLMFECSGLVQHVDCSSPVVQHISHTYSVSISFKPPSRLYGNTAIVRGNQNNASGVKRGTALLLEHLAGSLASSVLVSTQLDIAPQHHNFLLGRNGANVKNISQRTGAHIHFPELNTQHSTHTSRSAVYIQGSIDAVCAARQQLMGCLPLVLLFDIKEEMEVASQVVTTLMEQLDVFISIKPKPKQPSKSVIVKSVERNAGSMYEVRRILLGLESSCVPPSINHVAVNGHAPSSPPLIGSIGLDTLASAGLRLSTLAGLLRSSVNPIPNGSPNPNCVLNGHGSVLNIQNGAVNNSQHIHTPSHTSAHTHSHSHATGFSTDLMLQSVSQSTLSGLLLPGVQSQAHTHTPSPPPGLAPIHKPASAEHLNGHLASSVYSRISSVSLNSAHCSDTFVEVGMPRSPSHSANGSELKQMLASCTVSSGKRQTVELLQRTKNSLLHVECVLADSDCENPVTDKRAPGSERAAERRLAPHMQKPVVTEIRTPTNTWSGLGFSKSMPAESIKELRRAHHVPYKPSISTTYEDSHLSVSHSGSQEGLGNDTKSDNWGDLNGNVNINGNGLPGNSEFSPAVSSPKRIKNKSLGEQFLSSSNYMDSISMSGSNGCSLSSSLKGTDLPELFSKLGLGKYTDIFQQQEIDLQTFVTLTDPDLKELGITTFGARRKMLLAISEGGASGRLSRQFHADMASNVSSSSQTDVSHSYGQCGGGDDPLTRFPPGAERDKEATQSIRLSLFGFQAEAEEYFQRYPLASADMEAASLAHGVASPLSPREGMIKNVSLESLQLCERDGKAEDPGVVGMELPVARNIKISNITCDSFKICWDMDPHTTEKITHYFIDLNKKENKNSNKFKHKDVPTKLVAKAVPLPMTVRGHWFLSPRTEYTVAVQIASKQTDGDYAVSEWSDIVEFCTADYSSVHLTQLLQKAEVIAGRMLKFSVFYRNQHEEYFQHCSGKLEGIFFSCNTEFNTGQPPQDSPYGRFRFQIPAEVLFTPDTRVYFGDFYCMYTAYHYVILVLAPRGSRGDLYCRDRLPELDVTNNRFLTRVCGEDGRVVFQHAQDVILELIYTEPVPLAQGTVSQISGHQLMSLSTVNAKKDPSCKTCNISVGR</sequence>
<feature type="domain" description="SAM" evidence="7">
    <location>
        <begin position="734"/>
        <end position="791"/>
    </location>
</feature>
<dbReference type="Proteomes" id="UP000830375">
    <property type="component" value="Unassembled WGS sequence"/>
</dbReference>
<organism evidence="9 10">
    <name type="scientific">Labeo rohita</name>
    <name type="common">Indian major carp</name>
    <name type="synonym">Cyprinus rohita</name>
    <dbReference type="NCBI Taxonomy" id="84645"/>
    <lineage>
        <taxon>Eukaryota</taxon>
        <taxon>Metazoa</taxon>
        <taxon>Chordata</taxon>
        <taxon>Craniata</taxon>
        <taxon>Vertebrata</taxon>
        <taxon>Euteleostomi</taxon>
        <taxon>Actinopterygii</taxon>
        <taxon>Neopterygii</taxon>
        <taxon>Teleostei</taxon>
        <taxon>Ostariophysi</taxon>
        <taxon>Cypriniformes</taxon>
        <taxon>Cyprinidae</taxon>
        <taxon>Labeoninae</taxon>
        <taxon>Labeonini</taxon>
        <taxon>Labeo</taxon>
    </lineage>
</organism>
<evidence type="ECO:0000256" key="6">
    <source>
        <dbReference type="SAM" id="MobiDB-lite"/>
    </source>
</evidence>
<dbReference type="PROSITE" id="PS50105">
    <property type="entry name" value="SAM_DOMAIN"/>
    <property type="match status" value="1"/>
</dbReference>
<dbReference type="Pfam" id="PF19281">
    <property type="entry name" value="PHYHIP_C"/>
    <property type="match status" value="1"/>
</dbReference>
<dbReference type="InterPro" id="IPR013783">
    <property type="entry name" value="Ig-like_fold"/>
</dbReference>
<dbReference type="InterPro" id="IPR047549">
    <property type="entry name" value="BICC1_KH-I_rpt1"/>
</dbReference>
<comment type="caution">
    <text evidence="9">The sequence shown here is derived from an EMBL/GenBank/DDBJ whole genome shotgun (WGS) entry which is preliminary data.</text>
</comment>
<evidence type="ECO:0000259" key="7">
    <source>
        <dbReference type="PROSITE" id="PS50105"/>
    </source>
</evidence>
<evidence type="ECO:0000256" key="1">
    <source>
        <dbReference type="ARBA" id="ARBA00007662"/>
    </source>
</evidence>
<dbReference type="EMBL" id="JACTAM010000017">
    <property type="protein sequence ID" value="KAI2654278.1"/>
    <property type="molecule type" value="Genomic_DNA"/>
</dbReference>
<dbReference type="InterPro" id="IPR004088">
    <property type="entry name" value="KH_dom_type_1"/>
</dbReference>
<evidence type="ECO:0008006" key="11">
    <source>
        <dbReference type="Google" id="ProtNLM"/>
    </source>
</evidence>
<evidence type="ECO:0000256" key="2">
    <source>
        <dbReference type="ARBA" id="ARBA00022473"/>
    </source>
</evidence>
<keyword evidence="10" id="KW-1185">Reference proteome</keyword>
<dbReference type="PROSITE" id="PS50853">
    <property type="entry name" value="FN3"/>
    <property type="match status" value="1"/>
</dbReference>
<dbReference type="InterPro" id="IPR047554">
    <property type="entry name" value="BICC1_KH-I_rpt2"/>
</dbReference>
<dbReference type="InterPro" id="IPR004087">
    <property type="entry name" value="KH_dom"/>
</dbReference>
<dbReference type="Pfam" id="PF00013">
    <property type="entry name" value="KH_1"/>
    <property type="match status" value="2"/>
</dbReference>
<dbReference type="InterPro" id="IPR036612">
    <property type="entry name" value="KH_dom_type_1_sf"/>
</dbReference>